<proteinExistence type="predicted"/>
<sequence>MFVKSYFCIRPVLLRRQYDIDAASLFGQILHKSNYNLNITRCLIRLSAAYPKNFFFSYLRGFCSIHRRCYGNAVNFFMKNHTVNDVPTDLCLYVGSCYLMQSKKRTCPNKEKIKLIGNTFIRKYRRRKHKNAMSTLNLAETLLFQGRKAEAFCMFEKVLRSKG</sequence>
<protein>
    <submittedName>
        <fullName evidence="1">Uncharacterized protein</fullName>
    </submittedName>
</protein>
<dbReference type="InterPro" id="IPR011990">
    <property type="entry name" value="TPR-like_helical_dom_sf"/>
</dbReference>
<name>A0ABV2AVP7_9EUKA</name>
<gene>
    <name evidence="1" type="ORF">MHBO_005103</name>
</gene>
<dbReference type="SUPFAM" id="SSF48452">
    <property type="entry name" value="TPR-like"/>
    <property type="match status" value="1"/>
</dbReference>
<evidence type="ECO:0000313" key="1">
    <source>
        <dbReference type="EMBL" id="MES1923519.1"/>
    </source>
</evidence>
<comment type="caution">
    <text evidence="1">The sequence shown here is derived from an EMBL/GenBank/DDBJ whole genome shotgun (WGS) entry which is preliminary data.</text>
</comment>
<organism evidence="1 2">
    <name type="scientific">Bonamia ostreae</name>
    <dbReference type="NCBI Taxonomy" id="126728"/>
    <lineage>
        <taxon>Eukaryota</taxon>
        <taxon>Sar</taxon>
        <taxon>Rhizaria</taxon>
        <taxon>Endomyxa</taxon>
        <taxon>Ascetosporea</taxon>
        <taxon>Haplosporida</taxon>
        <taxon>Bonamia</taxon>
    </lineage>
</organism>
<accession>A0ABV2AVP7</accession>
<dbReference type="Proteomes" id="UP001439008">
    <property type="component" value="Unassembled WGS sequence"/>
</dbReference>
<keyword evidence="2" id="KW-1185">Reference proteome</keyword>
<reference evidence="1 2" key="1">
    <citation type="journal article" date="2024" name="BMC Biol.">
        <title>Comparative genomics of Ascetosporea gives new insight into the evolutionary basis for animal parasitism in Rhizaria.</title>
        <authorList>
            <person name="Hiltunen Thoren M."/>
            <person name="Onut-Brannstrom I."/>
            <person name="Alfjorden A."/>
            <person name="Peckova H."/>
            <person name="Swords F."/>
            <person name="Hooper C."/>
            <person name="Holzer A.S."/>
            <person name="Bass D."/>
            <person name="Burki F."/>
        </authorList>
    </citation>
    <scope>NUCLEOTIDE SEQUENCE [LARGE SCALE GENOMIC DNA]</scope>
    <source>
        <strain evidence="1">20-A016</strain>
    </source>
</reference>
<evidence type="ECO:0000313" key="2">
    <source>
        <dbReference type="Proteomes" id="UP001439008"/>
    </source>
</evidence>
<dbReference type="EMBL" id="JBDODL010006612">
    <property type="protein sequence ID" value="MES1923519.1"/>
    <property type="molecule type" value="Genomic_DNA"/>
</dbReference>